<evidence type="ECO:0000313" key="2">
    <source>
        <dbReference type="Proteomes" id="UP000664032"/>
    </source>
</evidence>
<proteinExistence type="predicted"/>
<organism evidence="1 2">
    <name type="scientific">Psilocybe cubensis</name>
    <name type="common">Psychedelic mushroom</name>
    <name type="synonym">Stropharia cubensis</name>
    <dbReference type="NCBI Taxonomy" id="181762"/>
    <lineage>
        <taxon>Eukaryota</taxon>
        <taxon>Fungi</taxon>
        <taxon>Dikarya</taxon>
        <taxon>Basidiomycota</taxon>
        <taxon>Agaricomycotina</taxon>
        <taxon>Agaricomycetes</taxon>
        <taxon>Agaricomycetidae</taxon>
        <taxon>Agaricales</taxon>
        <taxon>Agaricineae</taxon>
        <taxon>Strophariaceae</taxon>
        <taxon>Psilocybe</taxon>
    </lineage>
</organism>
<accession>A0ACB8H5M0</accession>
<reference evidence="1" key="1">
    <citation type="submission" date="2021-10" db="EMBL/GenBank/DDBJ databases">
        <title>Psilocybe cubensis genome.</title>
        <authorList>
            <person name="Mckernan K.J."/>
            <person name="Crawford S."/>
            <person name="Trippe A."/>
            <person name="Kane L.T."/>
            <person name="Mclaughlin S."/>
        </authorList>
    </citation>
    <scope>NUCLEOTIDE SEQUENCE</scope>
    <source>
        <strain evidence="1">MGC-MH-2018</strain>
    </source>
</reference>
<evidence type="ECO:0000313" key="1">
    <source>
        <dbReference type="EMBL" id="KAH9483073.1"/>
    </source>
</evidence>
<comment type="caution">
    <text evidence="1">The sequence shown here is derived from an EMBL/GenBank/DDBJ whole genome shotgun (WGS) entry which is preliminary data.</text>
</comment>
<dbReference type="EMBL" id="JAFIQS020000004">
    <property type="protein sequence ID" value="KAH9483073.1"/>
    <property type="molecule type" value="Genomic_DNA"/>
</dbReference>
<gene>
    <name evidence="1" type="ORF">JR316_0005173</name>
</gene>
<sequence>MPIPQSAQHQLWVVQATIDSLVESTLLQSFTTGIYALLFLQAIGPSVKQKKRIVSGTLSTLFVVIVINLAAAWSTCRSVVVVHDTSRESMAQDLFTGPESTMQKVAYGTLAISVIIADTFMVWRCYMLWQTKLILAVYGLVLVGEIIILPIFLVLHITLGSRFGFLDLYFILSLCTTITTSGLIIYRIVDVSSRGNNDISRYHYTIKILVESGLLYTAVILICGVTHLMLDFGVVTPGVIQAVQDFDAILVPVTGIAPTLIASRNATKREEKREKENRSTSQMISQLNFHRDESRADRSQSTQSENFETSQTTPGASRQWQWQARTV</sequence>
<protein>
    <submittedName>
        <fullName evidence="1">Uncharacterized protein</fullName>
    </submittedName>
</protein>
<name>A0ACB8H5M0_PSICU</name>
<dbReference type="Proteomes" id="UP000664032">
    <property type="component" value="Unassembled WGS sequence"/>
</dbReference>
<keyword evidence="2" id="KW-1185">Reference proteome</keyword>